<dbReference type="InterPro" id="IPR013766">
    <property type="entry name" value="Thioredoxin_domain"/>
</dbReference>
<feature type="disulfide bond" description="Redox-active" evidence="6">
    <location>
        <begin position="60"/>
        <end position="94"/>
    </location>
</feature>
<comment type="caution">
    <text evidence="8">The sequence shown here is derived from an EMBL/GenBank/DDBJ whole genome shotgun (WGS) entry which is preliminary data.</text>
</comment>
<feature type="domain" description="Thioredoxin" evidence="7">
    <location>
        <begin position="18"/>
        <end position="171"/>
    </location>
</feature>
<feature type="active site" description="Cysteine sulfenic acid (-SOH) intermediate" evidence="6">
    <location>
        <position position="60"/>
    </location>
</feature>
<dbReference type="GO" id="GO:0008379">
    <property type="term" value="F:thioredoxin peroxidase activity"/>
    <property type="evidence" value="ECO:0007669"/>
    <property type="project" value="UniProtKB-UniRule"/>
</dbReference>
<accession>A0A2M9YRQ9</accession>
<protein>
    <recommendedName>
        <fullName evidence="6">Thiol peroxidase</fullName>
        <shortName evidence="6">Tpx</shortName>
        <ecNumber evidence="6">1.11.1.24</ecNumber>
    </recommendedName>
    <alternativeName>
        <fullName evidence="6">Peroxiredoxin tpx</fullName>
        <shortName evidence="6">Prx</shortName>
    </alternativeName>
    <alternativeName>
        <fullName evidence="6">Thioredoxin peroxidase</fullName>
    </alternativeName>
    <alternativeName>
        <fullName evidence="6">Thioredoxin-dependent peroxiredoxin</fullName>
    </alternativeName>
</protein>
<reference evidence="10 11" key="1">
    <citation type="submission" date="2017-07" db="EMBL/GenBank/DDBJ databases">
        <title>Leptospira spp. isolated from tropical soils.</title>
        <authorList>
            <person name="Thibeaux R."/>
            <person name="Iraola G."/>
            <person name="Ferres I."/>
            <person name="Bierque E."/>
            <person name="Girault D."/>
            <person name="Soupe-Gilbert M.-E."/>
            <person name="Picardeau M."/>
            <person name="Goarant C."/>
        </authorList>
    </citation>
    <scope>NUCLEOTIDE SEQUENCE [LARGE SCALE GENOMIC DNA]</scope>
    <source>
        <strain evidence="8 11">FH2-B-C1</strain>
        <strain evidence="9 10">FH2-B-D1</strain>
    </source>
</reference>
<evidence type="ECO:0000256" key="2">
    <source>
        <dbReference type="ARBA" id="ARBA00022862"/>
    </source>
</evidence>
<organism evidence="8 11">
    <name type="scientific">Leptospira adleri</name>
    <dbReference type="NCBI Taxonomy" id="2023186"/>
    <lineage>
        <taxon>Bacteria</taxon>
        <taxon>Pseudomonadati</taxon>
        <taxon>Spirochaetota</taxon>
        <taxon>Spirochaetia</taxon>
        <taxon>Leptospirales</taxon>
        <taxon>Leptospiraceae</taxon>
        <taxon>Leptospira</taxon>
    </lineage>
</organism>
<dbReference type="NCBIfam" id="NF001808">
    <property type="entry name" value="PRK00522.1"/>
    <property type="match status" value="1"/>
</dbReference>
<dbReference type="InterPro" id="IPR018219">
    <property type="entry name" value="Tpx_CS"/>
</dbReference>
<keyword evidence="4 6" id="KW-1015">Disulfide bond</keyword>
<name>A0A2M9YRQ9_9LEPT</name>
<dbReference type="InterPro" id="IPR013740">
    <property type="entry name" value="Redoxin"/>
</dbReference>
<comment type="function">
    <text evidence="6">Thiol-specific peroxidase that catalyzes the reduction of hydrogen peroxide and organic hydroperoxides to water and alcohols, respectively. Plays a role in cell protection against oxidative stress by detoxifying peroxides.</text>
</comment>
<evidence type="ECO:0000313" key="11">
    <source>
        <dbReference type="Proteomes" id="UP000232188"/>
    </source>
</evidence>
<keyword evidence="5 6" id="KW-0676">Redox-active center</keyword>
<keyword evidence="3 6" id="KW-0560">Oxidoreductase</keyword>
<dbReference type="Gene3D" id="3.40.30.10">
    <property type="entry name" value="Glutaredoxin"/>
    <property type="match status" value="1"/>
</dbReference>
<dbReference type="Proteomes" id="UP000232149">
    <property type="component" value="Unassembled WGS sequence"/>
</dbReference>
<sequence length="171" mass="18050">MAQVTLKGSPVPLEGNIPAAGDKAPEFKAVRQDLSEFGLKDYEGKVKILVAVPSLDTSVCAIETKVFNEKAANLNGISTLIISGDLPFAMKRFCSTEGIDSPNLVTGSQYRDFSFSKAYGTHIAGGPLKGLSARAVFVVDKNDVIRYVELVPEIGSEPNYAAALAAANAAL</sequence>
<dbReference type="SUPFAM" id="SSF52833">
    <property type="entry name" value="Thioredoxin-like"/>
    <property type="match status" value="1"/>
</dbReference>
<evidence type="ECO:0000259" key="7">
    <source>
        <dbReference type="PROSITE" id="PS51352"/>
    </source>
</evidence>
<gene>
    <name evidence="6" type="primary">tpx</name>
    <name evidence="9" type="ORF">CH376_08560</name>
    <name evidence="8" type="ORF">CH380_06950</name>
</gene>
<evidence type="ECO:0000256" key="4">
    <source>
        <dbReference type="ARBA" id="ARBA00023157"/>
    </source>
</evidence>
<keyword evidence="10" id="KW-1185">Reference proteome</keyword>
<keyword evidence="1 6" id="KW-0575">Peroxidase</keyword>
<dbReference type="Pfam" id="PF08534">
    <property type="entry name" value="Redoxin"/>
    <property type="match status" value="1"/>
</dbReference>
<comment type="subunit">
    <text evidence="6">Homodimer.</text>
</comment>
<proteinExistence type="inferred from homology"/>
<dbReference type="RefSeq" id="WP_100785007.1">
    <property type="nucleotide sequence ID" value="NZ_NPDU01000017.1"/>
</dbReference>
<keyword evidence="2 6" id="KW-0049">Antioxidant</keyword>
<dbReference type="Proteomes" id="UP000232188">
    <property type="component" value="Unassembled WGS sequence"/>
</dbReference>
<dbReference type="PANTHER" id="PTHR43110">
    <property type="entry name" value="THIOL PEROXIDASE"/>
    <property type="match status" value="1"/>
</dbReference>
<comment type="catalytic activity">
    <reaction evidence="6">
        <text>a hydroperoxide + [thioredoxin]-dithiol = an alcohol + [thioredoxin]-disulfide + H2O</text>
        <dbReference type="Rhea" id="RHEA:62620"/>
        <dbReference type="Rhea" id="RHEA-COMP:10698"/>
        <dbReference type="Rhea" id="RHEA-COMP:10700"/>
        <dbReference type="ChEBI" id="CHEBI:15377"/>
        <dbReference type="ChEBI" id="CHEBI:29950"/>
        <dbReference type="ChEBI" id="CHEBI:30879"/>
        <dbReference type="ChEBI" id="CHEBI:35924"/>
        <dbReference type="ChEBI" id="CHEBI:50058"/>
        <dbReference type="EC" id="1.11.1.24"/>
    </reaction>
</comment>
<evidence type="ECO:0000256" key="5">
    <source>
        <dbReference type="ARBA" id="ARBA00023284"/>
    </source>
</evidence>
<evidence type="ECO:0000256" key="6">
    <source>
        <dbReference type="HAMAP-Rule" id="MF_00269"/>
    </source>
</evidence>
<evidence type="ECO:0000313" key="9">
    <source>
        <dbReference type="EMBL" id="PJZ62393.1"/>
    </source>
</evidence>
<dbReference type="InterPro" id="IPR050455">
    <property type="entry name" value="Tpx_Peroxidase_subfamily"/>
</dbReference>
<dbReference type="EMBL" id="NPDU01000017">
    <property type="protein sequence ID" value="PJZ62393.1"/>
    <property type="molecule type" value="Genomic_DNA"/>
</dbReference>
<comment type="similarity">
    <text evidence="6">Belongs to the peroxiredoxin family. Tpx subfamily.</text>
</comment>
<dbReference type="HAMAP" id="MF_00269">
    <property type="entry name" value="Tpx"/>
    <property type="match status" value="1"/>
</dbReference>
<dbReference type="AlphaFoldDB" id="A0A2M9YRQ9"/>
<dbReference type="InterPro" id="IPR002065">
    <property type="entry name" value="TPX"/>
</dbReference>
<dbReference type="EMBL" id="NPDV01000004">
    <property type="protein sequence ID" value="PJZ54233.1"/>
    <property type="molecule type" value="Genomic_DNA"/>
</dbReference>
<dbReference type="InterPro" id="IPR036249">
    <property type="entry name" value="Thioredoxin-like_sf"/>
</dbReference>
<dbReference type="CDD" id="cd03014">
    <property type="entry name" value="PRX_Atyp2cys"/>
    <property type="match status" value="1"/>
</dbReference>
<evidence type="ECO:0000256" key="1">
    <source>
        <dbReference type="ARBA" id="ARBA00022559"/>
    </source>
</evidence>
<dbReference type="PROSITE" id="PS01265">
    <property type="entry name" value="TPX"/>
    <property type="match status" value="1"/>
</dbReference>
<evidence type="ECO:0000256" key="3">
    <source>
        <dbReference type="ARBA" id="ARBA00023002"/>
    </source>
</evidence>
<evidence type="ECO:0000313" key="8">
    <source>
        <dbReference type="EMBL" id="PJZ54233.1"/>
    </source>
</evidence>
<dbReference type="PANTHER" id="PTHR43110:SF1">
    <property type="entry name" value="THIOL PEROXIDASE"/>
    <property type="match status" value="1"/>
</dbReference>
<comment type="miscellaneous">
    <text evidence="6">The active site is a conserved redox-active cysteine residue, the peroxidatic cysteine (C(P)), which makes the nucleophilic attack on the peroxide substrate. The peroxide oxidizes the C(P)-SH to cysteine sulfenic acid (C(P)-SOH), which then reacts with another cysteine residue, the resolving cysteine (C(R)), to form a disulfide bridge. The disulfide is subsequently reduced by an appropriate electron donor to complete the catalytic cycle. In this atypical 2-Cys peroxiredoxin, C(R) is present in the same subunit to form an intramolecular disulfide. The disulfide is subsequently reduced by thioredoxin.</text>
</comment>
<evidence type="ECO:0000313" key="10">
    <source>
        <dbReference type="Proteomes" id="UP000232149"/>
    </source>
</evidence>
<dbReference type="EC" id="1.11.1.24" evidence="6"/>
<dbReference type="PROSITE" id="PS51352">
    <property type="entry name" value="THIOREDOXIN_2"/>
    <property type="match status" value="1"/>
</dbReference>